<organism evidence="7 8">
    <name type="scientific">Exserohilum turcicum (strain 28A)</name>
    <name type="common">Northern leaf blight fungus</name>
    <name type="synonym">Setosphaeria turcica</name>
    <dbReference type="NCBI Taxonomy" id="671987"/>
    <lineage>
        <taxon>Eukaryota</taxon>
        <taxon>Fungi</taxon>
        <taxon>Dikarya</taxon>
        <taxon>Ascomycota</taxon>
        <taxon>Pezizomycotina</taxon>
        <taxon>Dothideomycetes</taxon>
        <taxon>Pleosporomycetidae</taxon>
        <taxon>Pleosporales</taxon>
        <taxon>Pleosporineae</taxon>
        <taxon>Pleosporaceae</taxon>
        <taxon>Exserohilum</taxon>
    </lineage>
</organism>
<feature type="region of interest" description="Disordered" evidence="5">
    <location>
        <begin position="466"/>
        <end position="553"/>
    </location>
</feature>
<dbReference type="InterPro" id="IPR011989">
    <property type="entry name" value="ARM-like"/>
</dbReference>
<evidence type="ECO:0000256" key="5">
    <source>
        <dbReference type="SAM" id="MobiDB-lite"/>
    </source>
</evidence>
<dbReference type="EC" id="2.7.11.1" evidence="1"/>
<protein>
    <recommendedName>
        <fullName evidence="1">non-specific serine/threonine protein kinase</fullName>
        <ecNumber evidence="1">2.7.11.1</ecNumber>
    </recommendedName>
</protein>
<dbReference type="GeneID" id="19396255"/>
<feature type="compositionally biased region" description="Low complexity" evidence="5">
    <location>
        <begin position="1312"/>
        <end position="1322"/>
    </location>
</feature>
<dbReference type="FunFam" id="1.25.10.10:FF:000212">
    <property type="entry name" value="Cell division control protein"/>
    <property type="match status" value="1"/>
</dbReference>
<dbReference type="eggNOG" id="KOG0198">
    <property type="taxonomic scope" value="Eukaryota"/>
</dbReference>
<dbReference type="PROSITE" id="PS00108">
    <property type="entry name" value="PROTEIN_KINASE_ST"/>
    <property type="match status" value="1"/>
</dbReference>
<dbReference type="RefSeq" id="XP_008021106.1">
    <property type="nucleotide sequence ID" value="XM_008022915.1"/>
</dbReference>
<feature type="compositionally biased region" description="Polar residues" evidence="5">
    <location>
        <begin position="595"/>
        <end position="604"/>
    </location>
</feature>
<keyword evidence="2 4" id="KW-0547">Nucleotide-binding</keyword>
<dbReference type="STRING" id="671987.R0J6A5"/>
<sequence length="1513" mass="166417">MVSHAPPKPSHAPSNSRPSQPSSNTPGGHSKKSSSSSSHHNGHPRDRDRDRDRDQRPSREGTAQKAAQDVAGLKDYQLGDCLGKGAFGSVYRALNWGTGETVAIKQVRLENLGAADLKNMEMEIDLLKNLNHPNIVKYHGFVRSSESLYIILEYCENGSLHSICKNFGKFPENLVALYMSQVLHGLLYLHEQGVIHRDIKGANILTTKEGLVKLADFGVATKQSGLDQSSVVGTPYWMAPEVIELSGATTSSDIWSLGCTVIELIEGKPPYHKLQPMQALFRIVNDEHPPIPGSASPLLREFLMECFQKNPTLRISAKRLLKHPWILSAKRTVPAVPTKPTEYQEAVKSVQEWNEALKSPNSLRRSSRLVHGGQKSSPGPGAASRRPAVNVNLNISKHRPSAESFRSPELDHDDNWDKDFAESISPRALQMPHLKPQDNFGGLFSGDRLKAFASFESVAEMTDYGDGEATVKSPKSMQQYQGASKASGQRANERANGKSSSASRSSTSVSSATDSEYEERHDLQPRTAFLRANPRSMQPSRPRTAAPARPSQLFREDTIEDYSDLMPADEGAFERKLAAMQYAQPPAMQPKQIAAANNSPSDNFSPRLFHPNDLKAGPKSTRDLKANGSFHQRSASSTSNRKLHRTQSQIEIQKYAEDDRDDFSDVFGDIKGHLANPVRAESDSGSEHSSLAMLTSKMASSFTIADEDDLDPFANLDEGLDNINLENNVARDRDDRLTKMTEGLVGCLKTSQPDDELLEIADQLLQVLHESPDKRSIILRSHGMLPILEILGTRPHNEVVLPLLKIINLIILEDAESQESLSFLGGIPTICYFASKKFPSDIRKEAAAFVRQMYQTSTLTLQMFIGCGGINVLVEFLEEDIDAERDLVLIGVNGVFGVFELQGPTPKNDFCRIFSRSSVLYPLSLVLNRMVEEDGEVARLIVGRIVQIFLIFSQAESHVKDLVADRMILKRVLKDLRKMAPPHQITMLKFIKNLSSLSSTHEALQNSNAIDILIELLKSTRSRDSLSRSQNRSTSDPKRLPPFHREISNQILNTMYNLCRHNKSRQEEAALSDIIPLLKDVVREGGPLKEFALPVLLEMVNSGKVARKMLWDAKGLAFYVSLLGDRNWAVTALDAIFVWLQEETARVEQYLLSPQSSFTAAIISAYTSADLPHSTFENMLEPLQKVVRLSPPIAASLAVPEIFSRTEQKLGHKDAVTRLNFLRILRTICDAKDEGCWLVRAFGCYERITWLMEHDSAVLVRQMAEELIRACDEVELSGINKGSNGKRSVSRASTAGLNLRRPASSAGRRDGSGSSSGSTLIGSGMGLTPPTPNSLKNTFMLPPMSGTPTSLGSGRDRIGRSQSSTTMWDLAEDPTTDLPPSSGRSKTPSLVRSSTSFAALQSSAGTPNAARTPSRPPSRDAATSLARIEANNANNANSKSNSRLPKARQGRLSEAVIRRRQSVVGENDATTNGAPTPPPPSAAPPLPRLQIVRRRRETSGGEMSTPVRKGAAD</sequence>
<reference evidence="7 8" key="1">
    <citation type="journal article" date="2012" name="PLoS Pathog.">
        <title>Diverse lifestyles and strategies of plant pathogenesis encoded in the genomes of eighteen Dothideomycetes fungi.</title>
        <authorList>
            <person name="Ohm R.A."/>
            <person name="Feau N."/>
            <person name="Henrissat B."/>
            <person name="Schoch C.L."/>
            <person name="Horwitz B.A."/>
            <person name="Barry K.W."/>
            <person name="Condon B.J."/>
            <person name="Copeland A.C."/>
            <person name="Dhillon B."/>
            <person name="Glaser F."/>
            <person name="Hesse C.N."/>
            <person name="Kosti I."/>
            <person name="LaButti K."/>
            <person name="Lindquist E.A."/>
            <person name="Lucas S."/>
            <person name="Salamov A.A."/>
            <person name="Bradshaw R.E."/>
            <person name="Ciuffetti L."/>
            <person name="Hamelin R.C."/>
            <person name="Kema G.H.J."/>
            <person name="Lawrence C."/>
            <person name="Scott J.A."/>
            <person name="Spatafora J.W."/>
            <person name="Turgeon B.G."/>
            <person name="de Wit P.J.G.M."/>
            <person name="Zhong S."/>
            <person name="Goodwin S.B."/>
            <person name="Grigoriev I.V."/>
        </authorList>
    </citation>
    <scope>NUCLEOTIDE SEQUENCE [LARGE SCALE GENOMIC DNA]</scope>
    <source>
        <strain evidence="8">28A</strain>
    </source>
</reference>
<dbReference type="InterPro" id="IPR050629">
    <property type="entry name" value="STE20/SPS1-PAK"/>
</dbReference>
<dbReference type="Gene3D" id="1.10.510.10">
    <property type="entry name" value="Transferase(Phosphotransferase) domain 1"/>
    <property type="match status" value="1"/>
</dbReference>
<feature type="region of interest" description="Disordered" evidence="5">
    <location>
        <begin position="1"/>
        <end position="68"/>
    </location>
</feature>
<dbReference type="GO" id="GO:0005524">
    <property type="term" value="F:ATP binding"/>
    <property type="evidence" value="ECO:0007669"/>
    <property type="project" value="UniProtKB-UniRule"/>
</dbReference>
<dbReference type="OrthoDB" id="8693905at2759"/>
<keyword evidence="3 4" id="KW-0067">ATP-binding</keyword>
<dbReference type="HOGENOM" id="CLU_001872_1_1_1"/>
<evidence type="ECO:0000256" key="4">
    <source>
        <dbReference type="PROSITE-ProRule" id="PRU10141"/>
    </source>
</evidence>
<feature type="domain" description="Protein kinase" evidence="6">
    <location>
        <begin position="76"/>
        <end position="326"/>
    </location>
</feature>
<dbReference type="CDD" id="cd06627">
    <property type="entry name" value="STKc_Cdc7_like"/>
    <property type="match status" value="1"/>
</dbReference>
<feature type="compositionally biased region" description="Low complexity" evidence="5">
    <location>
        <begin position="499"/>
        <end position="514"/>
    </location>
</feature>
<dbReference type="InterPro" id="IPR017441">
    <property type="entry name" value="Protein_kinase_ATP_BS"/>
</dbReference>
<gene>
    <name evidence="7" type="ORF">SETTUDRAFT_134371</name>
</gene>
<name>R0J6A5_EXST2</name>
<feature type="region of interest" description="Disordered" evidence="5">
    <location>
        <begin position="592"/>
        <end position="647"/>
    </location>
</feature>
<feature type="binding site" evidence="4">
    <location>
        <position position="105"/>
    </location>
    <ligand>
        <name>ATP</name>
        <dbReference type="ChEBI" id="CHEBI:30616"/>
    </ligand>
</feature>
<feature type="compositionally biased region" description="Low complexity" evidence="5">
    <location>
        <begin position="11"/>
        <end position="26"/>
    </location>
</feature>
<dbReference type="InterPro" id="IPR008271">
    <property type="entry name" value="Ser/Thr_kinase_AS"/>
</dbReference>
<dbReference type="InterPro" id="IPR000719">
    <property type="entry name" value="Prot_kinase_dom"/>
</dbReference>
<dbReference type="SUPFAM" id="SSF56112">
    <property type="entry name" value="Protein kinase-like (PK-like)"/>
    <property type="match status" value="1"/>
</dbReference>
<feature type="compositionally biased region" description="Pro residues" evidence="5">
    <location>
        <begin position="1"/>
        <end position="10"/>
    </location>
</feature>
<dbReference type="GO" id="GO:0004674">
    <property type="term" value="F:protein serine/threonine kinase activity"/>
    <property type="evidence" value="ECO:0007669"/>
    <property type="project" value="UniProtKB-EC"/>
</dbReference>
<feature type="region of interest" description="Disordered" evidence="5">
    <location>
        <begin position="1281"/>
        <end position="1513"/>
    </location>
</feature>
<feature type="compositionally biased region" description="Polar residues" evidence="5">
    <location>
        <begin position="473"/>
        <end position="490"/>
    </location>
</feature>
<evidence type="ECO:0000256" key="1">
    <source>
        <dbReference type="ARBA" id="ARBA00012513"/>
    </source>
</evidence>
<evidence type="ECO:0000259" key="6">
    <source>
        <dbReference type="PROSITE" id="PS50011"/>
    </source>
</evidence>
<dbReference type="InterPro" id="IPR016024">
    <property type="entry name" value="ARM-type_fold"/>
</dbReference>
<feature type="region of interest" description="Disordered" evidence="5">
    <location>
        <begin position="357"/>
        <end position="418"/>
    </location>
</feature>
<dbReference type="FunFam" id="3.30.200.20:FF:000042">
    <property type="entry name" value="Aurora kinase A"/>
    <property type="match status" value="1"/>
</dbReference>
<dbReference type="Proteomes" id="UP000016935">
    <property type="component" value="Unassembled WGS sequence"/>
</dbReference>
<dbReference type="EMBL" id="KB908481">
    <property type="protein sequence ID" value="EOA92221.1"/>
    <property type="molecule type" value="Genomic_DNA"/>
</dbReference>
<dbReference type="Pfam" id="PF00069">
    <property type="entry name" value="Pkinase"/>
    <property type="match status" value="1"/>
</dbReference>
<dbReference type="PANTHER" id="PTHR48012:SF26">
    <property type="entry name" value="SERINE_THREONINE-PROTEIN KINASE DDB_G0283821-RELATED"/>
    <property type="match status" value="1"/>
</dbReference>
<feature type="compositionally biased region" description="Polar residues" evidence="5">
    <location>
        <begin position="1378"/>
        <end position="1411"/>
    </location>
</feature>
<proteinExistence type="predicted"/>
<feature type="compositionally biased region" description="Pro residues" evidence="5">
    <location>
        <begin position="1475"/>
        <end position="1487"/>
    </location>
</feature>
<feature type="compositionally biased region" description="Basic and acidic residues" evidence="5">
    <location>
        <begin position="406"/>
        <end position="418"/>
    </location>
</feature>
<keyword evidence="8" id="KW-1185">Reference proteome</keyword>
<dbReference type="PROSITE" id="PS50011">
    <property type="entry name" value="PROTEIN_KINASE_DOM"/>
    <property type="match status" value="1"/>
</dbReference>
<dbReference type="Gene3D" id="1.25.10.10">
    <property type="entry name" value="Leucine-rich Repeat Variant"/>
    <property type="match status" value="2"/>
</dbReference>
<feature type="compositionally biased region" description="Polar residues" evidence="5">
    <location>
        <begin position="1281"/>
        <end position="1296"/>
    </location>
</feature>
<dbReference type="PANTHER" id="PTHR48012">
    <property type="entry name" value="STERILE20-LIKE KINASE, ISOFORM B-RELATED"/>
    <property type="match status" value="1"/>
</dbReference>
<accession>R0J6A5</accession>
<dbReference type="GO" id="GO:0005737">
    <property type="term" value="C:cytoplasm"/>
    <property type="evidence" value="ECO:0007669"/>
    <property type="project" value="TreeGrafter"/>
</dbReference>
<dbReference type="PROSITE" id="PS00107">
    <property type="entry name" value="PROTEIN_KINASE_ATP"/>
    <property type="match status" value="1"/>
</dbReference>
<dbReference type="FunFam" id="1.10.510.10:FF:000246">
    <property type="entry name" value="Putative Serine-threonine kinase SepH"/>
    <property type="match status" value="1"/>
</dbReference>
<feature type="compositionally biased region" description="Low complexity" evidence="5">
    <location>
        <begin position="541"/>
        <end position="550"/>
    </location>
</feature>
<feature type="compositionally biased region" description="Basic and acidic residues" evidence="5">
    <location>
        <begin position="43"/>
        <end position="59"/>
    </location>
</feature>
<dbReference type="SMART" id="SM00220">
    <property type="entry name" value="S_TKc"/>
    <property type="match status" value="1"/>
</dbReference>
<evidence type="ECO:0000256" key="2">
    <source>
        <dbReference type="ARBA" id="ARBA00022741"/>
    </source>
</evidence>
<dbReference type="FunFam" id="1.25.10.10:FF:000905">
    <property type="entry name" value="Ste ste11 cdc15 protein kinase"/>
    <property type="match status" value="1"/>
</dbReference>
<evidence type="ECO:0000313" key="7">
    <source>
        <dbReference type="EMBL" id="EOA92221.1"/>
    </source>
</evidence>
<evidence type="ECO:0000256" key="3">
    <source>
        <dbReference type="ARBA" id="ARBA00022840"/>
    </source>
</evidence>
<feature type="compositionally biased region" description="Low complexity" evidence="5">
    <location>
        <begin position="1430"/>
        <end position="1442"/>
    </location>
</feature>
<reference evidence="7 8" key="2">
    <citation type="journal article" date="2013" name="PLoS Genet.">
        <title>Comparative genome structure, secondary metabolite, and effector coding capacity across Cochliobolus pathogens.</title>
        <authorList>
            <person name="Condon B.J."/>
            <person name="Leng Y."/>
            <person name="Wu D."/>
            <person name="Bushley K.E."/>
            <person name="Ohm R.A."/>
            <person name="Otillar R."/>
            <person name="Martin J."/>
            <person name="Schackwitz W."/>
            <person name="Grimwood J."/>
            <person name="MohdZainudin N."/>
            <person name="Xue C."/>
            <person name="Wang R."/>
            <person name="Manning V.A."/>
            <person name="Dhillon B."/>
            <person name="Tu Z.J."/>
            <person name="Steffenson B.J."/>
            <person name="Salamov A."/>
            <person name="Sun H."/>
            <person name="Lowry S."/>
            <person name="LaButti K."/>
            <person name="Han J."/>
            <person name="Copeland A."/>
            <person name="Lindquist E."/>
            <person name="Barry K."/>
            <person name="Schmutz J."/>
            <person name="Baker S.E."/>
            <person name="Ciuffetti L.M."/>
            <person name="Grigoriev I.V."/>
            <person name="Zhong S."/>
            <person name="Turgeon B.G."/>
        </authorList>
    </citation>
    <scope>NUCLEOTIDE SEQUENCE [LARGE SCALE GENOMIC DNA]</scope>
    <source>
        <strain evidence="8">28A</strain>
    </source>
</reference>
<dbReference type="InterPro" id="IPR011009">
    <property type="entry name" value="Kinase-like_dom_sf"/>
</dbReference>
<feature type="compositionally biased region" description="Polar residues" evidence="5">
    <location>
        <begin position="629"/>
        <end position="647"/>
    </location>
</feature>
<evidence type="ECO:0000313" key="8">
    <source>
        <dbReference type="Proteomes" id="UP000016935"/>
    </source>
</evidence>
<dbReference type="SUPFAM" id="SSF48371">
    <property type="entry name" value="ARM repeat"/>
    <property type="match status" value="1"/>
</dbReference>